<evidence type="ECO:0008006" key="4">
    <source>
        <dbReference type="Google" id="ProtNLM"/>
    </source>
</evidence>
<organism evidence="2 3">
    <name type="scientific">Asticcacaulis excentricus (strain ATCC 15261 / DSM 4724 / KCTC 12464 / NCIMB 9791 / VKM B-1370 / CB 48)</name>
    <dbReference type="NCBI Taxonomy" id="573065"/>
    <lineage>
        <taxon>Bacteria</taxon>
        <taxon>Pseudomonadati</taxon>
        <taxon>Pseudomonadota</taxon>
        <taxon>Alphaproteobacteria</taxon>
        <taxon>Caulobacterales</taxon>
        <taxon>Caulobacteraceae</taxon>
        <taxon>Asticcacaulis</taxon>
    </lineage>
</organism>
<dbReference type="AlphaFoldDB" id="E8RTE7"/>
<feature type="transmembrane region" description="Helical" evidence="1">
    <location>
        <begin position="380"/>
        <end position="398"/>
    </location>
</feature>
<dbReference type="STRING" id="573065.Astex_3133"/>
<evidence type="ECO:0000313" key="3">
    <source>
        <dbReference type="Proteomes" id="UP000001492"/>
    </source>
</evidence>
<reference evidence="3" key="1">
    <citation type="submission" date="2010-12" db="EMBL/GenBank/DDBJ databases">
        <title>Complete sequence of chromosome 2 of Asticcacaulis excentricus CB 48.</title>
        <authorList>
            <consortium name="US DOE Joint Genome Institute"/>
            <person name="Lucas S."/>
            <person name="Copeland A."/>
            <person name="Lapidus A."/>
            <person name="Cheng J.-F."/>
            <person name="Bruce D."/>
            <person name="Goodwin L."/>
            <person name="Pitluck S."/>
            <person name="Teshima H."/>
            <person name="Davenport K."/>
            <person name="Detter J.C."/>
            <person name="Han C."/>
            <person name="Tapia R."/>
            <person name="Land M."/>
            <person name="Hauser L."/>
            <person name="Jeffries C."/>
            <person name="Kyrpides N."/>
            <person name="Ivanova N."/>
            <person name="Ovchinnikova G."/>
            <person name="Brun Y.V."/>
            <person name="Woyke T."/>
        </authorList>
    </citation>
    <scope>NUCLEOTIDE SEQUENCE [LARGE SCALE GENOMIC DNA]</scope>
    <source>
        <strain evidence="3">ATCC 15261 / DSM 4724 / KCTC 12464 / NCIMB 9791 / VKM B-1370 / CB 48</strain>
    </source>
</reference>
<name>E8RTE7_ASTEC</name>
<feature type="transmembrane region" description="Helical" evidence="1">
    <location>
        <begin position="71"/>
        <end position="89"/>
    </location>
</feature>
<dbReference type="Proteomes" id="UP000001492">
    <property type="component" value="Chromosome 2"/>
</dbReference>
<feature type="transmembrane region" description="Helical" evidence="1">
    <location>
        <begin position="203"/>
        <end position="225"/>
    </location>
</feature>
<evidence type="ECO:0000313" key="2">
    <source>
        <dbReference type="EMBL" id="ADU14768.1"/>
    </source>
</evidence>
<feature type="transmembrane region" description="Helical" evidence="1">
    <location>
        <begin position="404"/>
        <end position="422"/>
    </location>
</feature>
<dbReference type="HOGENOM" id="CLU_679066_0_0_5"/>
<feature type="transmembrane region" description="Helical" evidence="1">
    <location>
        <begin position="96"/>
        <end position="115"/>
    </location>
</feature>
<dbReference type="RefSeq" id="WP_013480589.1">
    <property type="nucleotide sequence ID" value="NC_014817.1"/>
</dbReference>
<evidence type="ECO:0000256" key="1">
    <source>
        <dbReference type="SAM" id="Phobius"/>
    </source>
</evidence>
<keyword evidence="3" id="KW-1185">Reference proteome</keyword>
<feature type="transmembrane region" description="Helical" evidence="1">
    <location>
        <begin position="169"/>
        <end position="191"/>
    </location>
</feature>
<keyword evidence="1" id="KW-0472">Membrane</keyword>
<dbReference type="KEGG" id="aex:Astex_3133"/>
<sequence length="446" mass="47255">MKRFPPALRIGLIVFVFFLPLLSGVLGKIAKSHAWFGDYRAVACGAQKIIDGGALYDLNLKCAAMEGTTAVYVYLPVVAEAFAGVIRLIGQDGLIWLYGALYVLSLVVLLGGAYFSPPLQSGGGGAQRRRGLTDTDTPSVFAASGIESTSPAVAGEEKLHPTLLDKIPFAAFLTGSAVVWGNIAVLCHAAVLASAMVAKRYPLLFAAVVALCGVIKPVFLTYLLVLLFIDLPLWKRLGWSAVAAIAGLLPTVLFATEGSALSQSWRATLSGFVYTTTPGESFYGWLGLMGLRGDSVGANLGWLVFAGLMALSGLAIAEGLKFDTRARIWLGLSLGVLTIPRLMSQDVFLIGVGLAYIALYSPSLIATSKPLSVLKDRGRTILTVICVFCLIGGAAELGDFTTRISTLLLSLYVLAAGVLTFAQRRDAILTALLLRPLPRKSARVPD</sequence>
<protein>
    <recommendedName>
        <fullName evidence="4">DUF2029 domain-containing protein</fullName>
    </recommendedName>
</protein>
<dbReference type="OrthoDB" id="7169622at2"/>
<feature type="transmembrane region" description="Helical" evidence="1">
    <location>
        <begin position="237"/>
        <end position="255"/>
    </location>
</feature>
<accession>E8RTE7</accession>
<dbReference type="EMBL" id="CP002396">
    <property type="protein sequence ID" value="ADU14768.1"/>
    <property type="molecule type" value="Genomic_DNA"/>
</dbReference>
<keyword evidence="1" id="KW-0812">Transmembrane</keyword>
<proteinExistence type="predicted"/>
<feature type="transmembrane region" description="Helical" evidence="1">
    <location>
        <begin position="300"/>
        <end position="317"/>
    </location>
</feature>
<feature type="transmembrane region" description="Helical" evidence="1">
    <location>
        <begin position="349"/>
        <end position="368"/>
    </location>
</feature>
<gene>
    <name evidence="2" type="ordered locus">Astex_3133</name>
</gene>
<keyword evidence="1" id="KW-1133">Transmembrane helix</keyword>